<dbReference type="SUPFAM" id="SSF48403">
    <property type="entry name" value="Ankyrin repeat"/>
    <property type="match status" value="1"/>
</dbReference>
<evidence type="ECO:0000313" key="6">
    <source>
        <dbReference type="EMBL" id="CAD9710932.1"/>
    </source>
</evidence>
<dbReference type="InterPro" id="IPR036047">
    <property type="entry name" value="F-box-like_dom_sf"/>
</dbReference>
<evidence type="ECO:0000256" key="2">
    <source>
        <dbReference type="ARBA" id="ARBA00023043"/>
    </source>
</evidence>
<feature type="repeat" description="ANK" evidence="3">
    <location>
        <begin position="174"/>
        <end position="206"/>
    </location>
</feature>
<feature type="repeat" description="ANK" evidence="3">
    <location>
        <begin position="107"/>
        <end position="139"/>
    </location>
</feature>
<dbReference type="GO" id="GO:0085020">
    <property type="term" value="P:protein K6-linked ubiquitination"/>
    <property type="evidence" value="ECO:0007669"/>
    <property type="project" value="TreeGrafter"/>
</dbReference>
<name>A0A7S2SVS1_9STRA</name>
<gene>
    <name evidence="6" type="ORF">RMAR1173_LOCUS21926</name>
</gene>
<dbReference type="GO" id="GO:0004842">
    <property type="term" value="F:ubiquitin-protein transferase activity"/>
    <property type="evidence" value="ECO:0007669"/>
    <property type="project" value="TreeGrafter"/>
</dbReference>
<dbReference type="InterPro" id="IPR002110">
    <property type="entry name" value="Ankyrin_rpt"/>
</dbReference>
<dbReference type="Pfam" id="PF12937">
    <property type="entry name" value="F-box-like"/>
    <property type="match status" value="1"/>
</dbReference>
<keyword evidence="2 3" id="KW-0040">ANK repeat</keyword>
<reference evidence="6" key="1">
    <citation type="submission" date="2021-01" db="EMBL/GenBank/DDBJ databases">
        <authorList>
            <person name="Corre E."/>
            <person name="Pelletier E."/>
            <person name="Niang G."/>
            <person name="Scheremetjew M."/>
            <person name="Finn R."/>
            <person name="Kale V."/>
            <person name="Holt S."/>
            <person name="Cochrane G."/>
            <person name="Meng A."/>
            <person name="Brown T."/>
            <person name="Cohen L."/>
        </authorList>
    </citation>
    <scope>NUCLEOTIDE SEQUENCE</scope>
    <source>
        <strain evidence="6">CCMP1243</strain>
    </source>
</reference>
<dbReference type="Gene3D" id="1.25.40.20">
    <property type="entry name" value="Ankyrin repeat-containing domain"/>
    <property type="match status" value="1"/>
</dbReference>
<dbReference type="Pfam" id="PF12796">
    <property type="entry name" value="Ank_2"/>
    <property type="match status" value="1"/>
</dbReference>
<dbReference type="AlphaFoldDB" id="A0A7S2SVS1"/>
<feature type="region of interest" description="Disordered" evidence="4">
    <location>
        <begin position="1"/>
        <end position="25"/>
    </location>
</feature>
<dbReference type="InterPro" id="IPR001810">
    <property type="entry name" value="F-box_dom"/>
</dbReference>
<dbReference type="PROSITE" id="PS50297">
    <property type="entry name" value="ANK_REP_REGION"/>
    <property type="match status" value="3"/>
</dbReference>
<dbReference type="PANTHER" id="PTHR24171">
    <property type="entry name" value="ANKYRIN REPEAT DOMAIN-CONTAINING PROTEIN 39-RELATED"/>
    <property type="match status" value="1"/>
</dbReference>
<feature type="region of interest" description="Disordered" evidence="4">
    <location>
        <begin position="305"/>
        <end position="344"/>
    </location>
</feature>
<feature type="repeat" description="ANK" evidence="3">
    <location>
        <begin position="141"/>
        <end position="173"/>
    </location>
</feature>
<evidence type="ECO:0000256" key="1">
    <source>
        <dbReference type="ARBA" id="ARBA00022737"/>
    </source>
</evidence>
<accession>A0A7S2SVS1</accession>
<dbReference type="EMBL" id="HBHJ01033094">
    <property type="protein sequence ID" value="CAD9710932.1"/>
    <property type="molecule type" value="Transcribed_RNA"/>
</dbReference>
<keyword evidence="1" id="KW-0677">Repeat</keyword>
<sequence>MASSGGLPPRPSTASHHGRSGSSGLLLEPRHVTRAHATTHGESSASRQSADLALAETIAGDALLRVMGSAQSEQNDALILAAEKGNLSDIQRLLAAGARPCHVAGLNGFTPLHHAANRGHLDVARELVIAGANPNAKAGSSGEAPLHLAAYGGDLAVVELLLDNGASVNATNEYGETALFYAVRRAQAAVVRLLLQRGADPDISNRFHEKAEDECVDERTLKMFHVKSGLQPGGAVARVVLTSASMVGIFSWLATNDLGRAGCVCGQWHRAAEEPRLWRDLGVSRWELALAATLGAGLGAAPMSMMFRPSSSSDPGSGGSSRASSRQSGRGSRPGSRSSGLIFT</sequence>
<organism evidence="6">
    <name type="scientific">Rhizochromulina marina</name>
    <dbReference type="NCBI Taxonomy" id="1034831"/>
    <lineage>
        <taxon>Eukaryota</taxon>
        <taxon>Sar</taxon>
        <taxon>Stramenopiles</taxon>
        <taxon>Ochrophyta</taxon>
        <taxon>Dictyochophyceae</taxon>
        <taxon>Rhizochromulinales</taxon>
        <taxon>Rhizochromulina</taxon>
    </lineage>
</organism>
<evidence type="ECO:0000256" key="3">
    <source>
        <dbReference type="PROSITE-ProRule" id="PRU00023"/>
    </source>
</evidence>
<dbReference type="SMART" id="SM00248">
    <property type="entry name" value="ANK"/>
    <property type="match status" value="4"/>
</dbReference>
<dbReference type="Gene3D" id="1.20.1280.50">
    <property type="match status" value="1"/>
</dbReference>
<dbReference type="SUPFAM" id="SSF81383">
    <property type="entry name" value="F-box domain"/>
    <property type="match status" value="1"/>
</dbReference>
<dbReference type="Pfam" id="PF13637">
    <property type="entry name" value="Ank_4"/>
    <property type="match status" value="1"/>
</dbReference>
<proteinExistence type="predicted"/>
<dbReference type="InterPro" id="IPR036770">
    <property type="entry name" value="Ankyrin_rpt-contain_sf"/>
</dbReference>
<dbReference type="PROSITE" id="PS50088">
    <property type="entry name" value="ANK_REPEAT"/>
    <property type="match status" value="3"/>
</dbReference>
<feature type="domain" description="F-box" evidence="5">
    <location>
        <begin position="248"/>
        <end position="281"/>
    </location>
</feature>
<dbReference type="PANTHER" id="PTHR24171:SF8">
    <property type="entry name" value="BRCA1-ASSOCIATED RING DOMAIN PROTEIN 1"/>
    <property type="match status" value="1"/>
</dbReference>
<protein>
    <recommendedName>
        <fullName evidence="5">F-box domain-containing protein</fullName>
    </recommendedName>
</protein>
<evidence type="ECO:0000259" key="5">
    <source>
        <dbReference type="Pfam" id="PF12937"/>
    </source>
</evidence>
<evidence type="ECO:0000256" key="4">
    <source>
        <dbReference type="SAM" id="MobiDB-lite"/>
    </source>
</evidence>
<dbReference type="PRINTS" id="PR01415">
    <property type="entry name" value="ANKYRIN"/>
</dbReference>